<dbReference type="Pfam" id="PF06439">
    <property type="entry name" value="3keto-disac_hyd"/>
    <property type="match status" value="1"/>
</dbReference>
<reference evidence="2 3" key="1">
    <citation type="submission" date="2011-07" db="EMBL/GenBank/DDBJ databases">
        <title>The complete genome of chromosome of Emticicia oligotrophica DSM 17448.</title>
        <authorList>
            <consortium name="US DOE Joint Genome Institute (JGI-PGF)"/>
            <person name="Lucas S."/>
            <person name="Han J."/>
            <person name="Lapidus A."/>
            <person name="Bruce D."/>
            <person name="Goodwin L."/>
            <person name="Pitluck S."/>
            <person name="Peters L."/>
            <person name="Kyrpides N."/>
            <person name="Mavromatis K."/>
            <person name="Ivanova N."/>
            <person name="Ovchinnikova G."/>
            <person name="Teshima H."/>
            <person name="Detter J.C."/>
            <person name="Tapia R."/>
            <person name="Han C."/>
            <person name="Land M."/>
            <person name="Hauser L."/>
            <person name="Markowitz V."/>
            <person name="Cheng J.-F."/>
            <person name="Hugenholtz P."/>
            <person name="Woyke T."/>
            <person name="Wu D."/>
            <person name="Tindall B."/>
            <person name="Pomrenke H."/>
            <person name="Brambilla E."/>
            <person name="Klenk H.-P."/>
            <person name="Eisen J.A."/>
        </authorList>
    </citation>
    <scope>NUCLEOTIDE SEQUENCE [LARGE SCALE GENOMIC DNA]</scope>
    <source>
        <strain evidence="2 3">DSM 17448</strain>
    </source>
</reference>
<protein>
    <recommendedName>
        <fullName evidence="1">3-keto-alpha-glucoside-1,2-lyase/3-keto-2-hydroxy-glucal hydratase domain-containing protein</fullName>
    </recommendedName>
</protein>
<accession>A0ABM5N357</accession>
<proteinExistence type="predicted"/>
<gene>
    <name evidence="2" type="ordered locus">Emtol_2758</name>
</gene>
<dbReference type="EMBL" id="CP002961">
    <property type="protein sequence ID" value="AFK03893.1"/>
    <property type="molecule type" value="Genomic_DNA"/>
</dbReference>
<evidence type="ECO:0000259" key="1">
    <source>
        <dbReference type="Pfam" id="PF06439"/>
    </source>
</evidence>
<feature type="domain" description="3-keto-alpha-glucoside-1,2-lyase/3-keto-2-hydroxy-glucal hydratase" evidence="1">
    <location>
        <begin position="104"/>
        <end position="297"/>
    </location>
</feature>
<evidence type="ECO:0000313" key="2">
    <source>
        <dbReference type="EMBL" id="AFK03893.1"/>
    </source>
</evidence>
<organism evidence="2 3">
    <name type="scientific">Emticicia oligotrophica (strain DSM 17448 / CIP 109782 / MTCC 6937 / GPTSA100-15)</name>
    <dbReference type="NCBI Taxonomy" id="929562"/>
    <lineage>
        <taxon>Bacteria</taxon>
        <taxon>Pseudomonadati</taxon>
        <taxon>Bacteroidota</taxon>
        <taxon>Cytophagia</taxon>
        <taxon>Cytophagales</taxon>
        <taxon>Leadbetterellaceae</taxon>
        <taxon>Emticicia</taxon>
    </lineage>
</organism>
<keyword evidence="3" id="KW-1185">Reference proteome</keyword>
<dbReference type="Gene3D" id="2.60.120.560">
    <property type="entry name" value="Exo-inulinase, domain 1"/>
    <property type="match status" value="1"/>
</dbReference>
<dbReference type="Proteomes" id="UP000002875">
    <property type="component" value="Chromosome"/>
</dbReference>
<dbReference type="InterPro" id="IPR010496">
    <property type="entry name" value="AL/BT2_dom"/>
</dbReference>
<sequence>MVEKLSDFVQSNFIFVQYSLMIHKTLLHLSVKQSTFNTEMKKIQIVASAFAAVMLFSAKSYAQYSSTPPAVSPMPMKPEMTEIWEPEVGVVTPGKTNADAPSDAIILFDGKDLSQWVSAKDGSAPKWKVIDGRFEVEPGTGDIKTKLKFGDCQLHIEFSAPDEVKGVSQGRGNSGVFFQDRYELQILDSYQNRTYRNGQAGSIYKDTAPLVNAMRGPLEWNTYDVIYTAPRFKPDGRLDYPARITVLHNGVLVQNNTTILGLTNYIGLHMYPEAHGEDVIHLQDHGNKTQFRNIWIRRL</sequence>
<name>A0ABM5N357_EMTOG</name>
<evidence type="ECO:0000313" key="3">
    <source>
        <dbReference type="Proteomes" id="UP000002875"/>
    </source>
</evidence>